<name>A0A564ZLA6_9BACT</name>
<dbReference type="PROSITE" id="PS51352">
    <property type="entry name" value="THIOREDOXIN_2"/>
    <property type="match status" value="1"/>
</dbReference>
<dbReference type="GO" id="GO:0017004">
    <property type="term" value="P:cytochrome complex assembly"/>
    <property type="evidence" value="ECO:0007669"/>
    <property type="project" value="UniProtKB-KW"/>
</dbReference>
<dbReference type="GO" id="GO:0030313">
    <property type="term" value="C:cell envelope"/>
    <property type="evidence" value="ECO:0007669"/>
    <property type="project" value="UniProtKB-SubCell"/>
</dbReference>
<organism evidence="6 7">
    <name type="scientific">Candidatus Methylomirabilis lanthanidiphila</name>
    <dbReference type="NCBI Taxonomy" id="2211376"/>
    <lineage>
        <taxon>Bacteria</taxon>
        <taxon>Candidatus Methylomirabilota</taxon>
        <taxon>Candidatus Methylomirabilia</taxon>
        <taxon>Candidatus Methylomirabilales</taxon>
        <taxon>Candidatus Methylomirabilaceae</taxon>
        <taxon>Candidatus Methylomirabilis</taxon>
    </lineage>
</organism>
<dbReference type="GO" id="GO:0016209">
    <property type="term" value="F:antioxidant activity"/>
    <property type="evidence" value="ECO:0007669"/>
    <property type="project" value="InterPro"/>
</dbReference>
<protein>
    <submittedName>
        <fullName evidence="6">Membrane protein</fullName>
    </submittedName>
</protein>
<evidence type="ECO:0000256" key="3">
    <source>
        <dbReference type="ARBA" id="ARBA00023157"/>
    </source>
</evidence>
<dbReference type="CDD" id="cd02966">
    <property type="entry name" value="TlpA_like_family"/>
    <property type="match status" value="1"/>
</dbReference>
<dbReference type="Pfam" id="PF00578">
    <property type="entry name" value="AhpC-TSA"/>
    <property type="match status" value="1"/>
</dbReference>
<dbReference type="GO" id="GO:0016491">
    <property type="term" value="F:oxidoreductase activity"/>
    <property type="evidence" value="ECO:0007669"/>
    <property type="project" value="InterPro"/>
</dbReference>
<evidence type="ECO:0000259" key="5">
    <source>
        <dbReference type="PROSITE" id="PS51352"/>
    </source>
</evidence>
<dbReference type="InterPro" id="IPR013766">
    <property type="entry name" value="Thioredoxin_domain"/>
</dbReference>
<comment type="subcellular location">
    <subcellularLocation>
        <location evidence="1">Cell envelope</location>
    </subcellularLocation>
</comment>
<dbReference type="PANTHER" id="PTHR42852:SF6">
    <property type="entry name" value="THIOL:DISULFIDE INTERCHANGE PROTEIN DSBE"/>
    <property type="match status" value="1"/>
</dbReference>
<gene>
    <name evidence="6" type="ORF">MELA_02501</name>
</gene>
<evidence type="ECO:0000313" key="7">
    <source>
        <dbReference type="Proteomes" id="UP000334340"/>
    </source>
</evidence>
<dbReference type="PANTHER" id="PTHR42852">
    <property type="entry name" value="THIOL:DISULFIDE INTERCHANGE PROTEIN DSBE"/>
    <property type="match status" value="1"/>
</dbReference>
<dbReference type="Gene3D" id="3.40.30.10">
    <property type="entry name" value="Glutaredoxin"/>
    <property type="match status" value="1"/>
</dbReference>
<keyword evidence="7" id="KW-1185">Reference proteome</keyword>
<evidence type="ECO:0000256" key="4">
    <source>
        <dbReference type="ARBA" id="ARBA00023284"/>
    </source>
</evidence>
<feature type="domain" description="Thioredoxin" evidence="5">
    <location>
        <begin position="34"/>
        <end position="172"/>
    </location>
</feature>
<dbReference type="Proteomes" id="UP000334340">
    <property type="component" value="Unassembled WGS sequence"/>
</dbReference>
<keyword evidence="3" id="KW-1015">Disulfide bond</keyword>
<keyword evidence="4" id="KW-0676">Redox-active center</keyword>
<evidence type="ECO:0000313" key="6">
    <source>
        <dbReference type="EMBL" id="VUZ86105.1"/>
    </source>
</evidence>
<proteinExistence type="predicted"/>
<keyword evidence="2" id="KW-0201">Cytochrome c-type biogenesis</keyword>
<evidence type="ECO:0000256" key="1">
    <source>
        <dbReference type="ARBA" id="ARBA00004196"/>
    </source>
</evidence>
<dbReference type="SUPFAM" id="SSF52833">
    <property type="entry name" value="Thioredoxin-like"/>
    <property type="match status" value="1"/>
</dbReference>
<dbReference type="InterPro" id="IPR050553">
    <property type="entry name" value="Thioredoxin_ResA/DsbE_sf"/>
</dbReference>
<dbReference type="InterPro" id="IPR036249">
    <property type="entry name" value="Thioredoxin-like_sf"/>
</dbReference>
<sequence>MATWKKLSLLLSIIPLLLLLAYGFKTNPRDVPSPLVGRQAPPFALTMFDGSRNSLEQLRGKPVVLNFWASWCFPACYEEAPHLETAWQTYRDRGLMVIGVDIQDRDADAKAFIDRFKLSFPSGPDLQGKISIDYGVYGVPETFFIGKDGTIHYKHVGAVDEKVLKAKIEEML</sequence>
<evidence type="ECO:0000256" key="2">
    <source>
        <dbReference type="ARBA" id="ARBA00022748"/>
    </source>
</evidence>
<dbReference type="EMBL" id="CABIKM010000044">
    <property type="protein sequence ID" value="VUZ86105.1"/>
    <property type="molecule type" value="Genomic_DNA"/>
</dbReference>
<reference evidence="6 7" key="1">
    <citation type="submission" date="2019-07" db="EMBL/GenBank/DDBJ databases">
        <authorList>
            <person name="Cremers G."/>
        </authorList>
    </citation>
    <scope>NUCLEOTIDE SEQUENCE [LARGE SCALE GENOMIC DNA]</scope>
</reference>
<dbReference type="InterPro" id="IPR000866">
    <property type="entry name" value="AhpC/TSA"/>
</dbReference>
<dbReference type="AlphaFoldDB" id="A0A564ZLA6"/>
<accession>A0A564ZLA6</accession>